<dbReference type="VEuPathDB" id="PiroplasmaDB:BEWA_051950"/>
<organism evidence="3 4">
    <name type="scientific">Theileria equi strain WA</name>
    <dbReference type="NCBI Taxonomy" id="1537102"/>
    <lineage>
        <taxon>Eukaryota</taxon>
        <taxon>Sar</taxon>
        <taxon>Alveolata</taxon>
        <taxon>Apicomplexa</taxon>
        <taxon>Aconoidasida</taxon>
        <taxon>Piroplasmida</taxon>
        <taxon>Theileriidae</taxon>
        <taxon>Theileria</taxon>
    </lineage>
</organism>
<feature type="region of interest" description="Disordered" evidence="1">
    <location>
        <begin position="55"/>
        <end position="82"/>
    </location>
</feature>
<feature type="chain" id="PRO_5003953187" description="Signal peptide-containing protein" evidence="2">
    <location>
        <begin position="23"/>
        <end position="760"/>
    </location>
</feature>
<dbReference type="GeneID" id="15802748"/>
<dbReference type="KEGG" id="beq:BEWA_051950"/>
<keyword evidence="4" id="KW-1185">Reference proteome</keyword>
<protein>
    <recommendedName>
        <fullName evidence="5">Signal peptide-containing protein</fullName>
    </recommendedName>
</protein>
<dbReference type="OrthoDB" id="361153at2759"/>
<dbReference type="Proteomes" id="UP000031512">
    <property type="component" value="Unassembled WGS sequence"/>
</dbReference>
<sequence>MNTCSFLLSVILALLYISGCSVYSFRTFLRNPVSSAFITGQHYRNRLLRQGRVDVKLGDTDTDPEESNKYNNDKAKHSGDDERKISEELSELISRECEISKNNNSTVDLSKYDWFDDEPFDSSDEEFAREYWETRPPDMETIYKHLDPYGVRYFTPQNRNANRFLGRVYGVGKPIRDDGDDKFSNVYSAEEFMSKFPNSQAYGTPDNLNKKPKPTISQDHDAKFIRNEISEFDFGDEFDEDDESIVMEDELCRYFLRLPLIDWVDDEKEAYEMGMIRMKKSKNYSKQQRDKYTADFRSVFASTPCSSVGVFDIDTADSPETVVINPQKLYIKEYKHNDLLNDIDNYESKPYPSIVETIAKRDCNEPIFFIGEKDRHEYSKDNKTKFGVKDSNYARELEDPLVYVGIPKSFIKPDERDSKIVNNAVLLRRKYDETVGKVIGKIPIEDGYNTGIILIHNEADFLDQNIRYLADELSVISNSFIFVPRLPNDDMMFTLALNRLIKFVQLVYKVDRLGFVALGSHGHRIIDYIYNAMKETISDMHVPKDEGKDSDRISLSRLRDLISRQSIPILDDILEYIKNSSLRTSELAARKARDVNIVKPLSKILQAVALFDTGNIDFKKILDLSLPFLILQSNRSELFHSMLPLDDPEFTEKRKNYRHHPQLKGMDVFKFIKGEPPKSLQKMIDDGMKFVYLPNEYTLDRGIEQYLISSRHKGVDTLMRVYLNASCHYYMNKPSASKTERDATGHSISSCAGWLQDWLY</sequence>
<reference evidence="3 4" key="1">
    <citation type="journal article" date="2012" name="BMC Genomics">
        <title>Comparative genomic analysis and phylogenetic position of Theileria equi.</title>
        <authorList>
            <person name="Kappmeyer L.S."/>
            <person name="Thiagarajan M."/>
            <person name="Herndon D.R."/>
            <person name="Ramsay J.D."/>
            <person name="Caler E."/>
            <person name="Djikeng A."/>
            <person name="Gillespie J.J."/>
            <person name="Lau A.O."/>
            <person name="Roalson E.H."/>
            <person name="Silva J.C."/>
            <person name="Silva M.G."/>
            <person name="Suarez C.E."/>
            <person name="Ueti M.W."/>
            <person name="Nene V.M."/>
            <person name="Mealey R.H."/>
            <person name="Knowles D.P."/>
            <person name="Brayton K.A."/>
        </authorList>
    </citation>
    <scope>NUCLEOTIDE SEQUENCE [LARGE SCALE GENOMIC DNA]</scope>
    <source>
        <strain evidence="3 4">WA</strain>
    </source>
</reference>
<feature type="region of interest" description="Disordered" evidence="1">
    <location>
        <begin position="198"/>
        <end position="217"/>
    </location>
</feature>
<feature type="compositionally biased region" description="Basic and acidic residues" evidence="1">
    <location>
        <begin position="66"/>
        <end position="82"/>
    </location>
</feature>
<dbReference type="eggNOG" id="ENOG502T3DG">
    <property type="taxonomic scope" value="Eukaryota"/>
</dbReference>
<comment type="caution">
    <text evidence="3">The sequence shown here is derived from an EMBL/GenBank/DDBJ whole genome shotgun (WGS) entry which is preliminary data.</text>
</comment>
<dbReference type="EMBL" id="ACOU01000003">
    <property type="protein sequence ID" value="EKX73141.1"/>
    <property type="molecule type" value="Genomic_DNA"/>
</dbReference>
<keyword evidence="2" id="KW-0732">Signal</keyword>
<accession>L1LCS4</accession>
<evidence type="ECO:0008006" key="5">
    <source>
        <dbReference type="Google" id="ProtNLM"/>
    </source>
</evidence>
<evidence type="ECO:0000256" key="2">
    <source>
        <dbReference type="SAM" id="SignalP"/>
    </source>
</evidence>
<name>L1LCS4_THEEQ</name>
<evidence type="ECO:0000313" key="3">
    <source>
        <dbReference type="EMBL" id="EKX73141.1"/>
    </source>
</evidence>
<evidence type="ECO:0000256" key="1">
    <source>
        <dbReference type="SAM" id="MobiDB-lite"/>
    </source>
</evidence>
<gene>
    <name evidence="3" type="ORF">BEWA_051950</name>
</gene>
<evidence type="ECO:0000313" key="4">
    <source>
        <dbReference type="Proteomes" id="UP000031512"/>
    </source>
</evidence>
<dbReference type="AlphaFoldDB" id="L1LCS4"/>
<feature type="signal peptide" evidence="2">
    <location>
        <begin position="1"/>
        <end position="22"/>
    </location>
</feature>
<dbReference type="RefSeq" id="XP_004832593.1">
    <property type="nucleotide sequence ID" value="XM_004832536.1"/>
</dbReference>
<proteinExistence type="predicted"/>